<dbReference type="OrthoDB" id="1898734at2759"/>
<protein>
    <recommendedName>
        <fullName evidence="3">Alpha/beta-hydrolase</fullName>
    </recommendedName>
</protein>
<dbReference type="Proteomes" id="UP000838763">
    <property type="component" value="Unassembled WGS sequence"/>
</dbReference>
<keyword evidence="2" id="KW-1185">Reference proteome</keyword>
<evidence type="ECO:0000313" key="2">
    <source>
        <dbReference type="Proteomes" id="UP000838763"/>
    </source>
</evidence>
<evidence type="ECO:0000313" key="1">
    <source>
        <dbReference type="EMBL" id="CAI4216559.1"/>
    </source>
</evidence>
<sequence>MPSPARLISEETYSIPGRLIVTDLSFEVPLNHDNPASKKIHLFGRAVTHNDRPPAEIGVSSSAAPGDNKPWLVYLHGGPGFGNGLPQDSPLHPVAVSTIPGDSTDDKVAEVFLTGGIPPVDVDPKEVYQATFTKLVERNIAYYKKFPGDIAVVNYIANHIHEQDGIQLPGGGHLTVQRLMTLGLAFGAHDGFQVVHSLLTRMKLEITQFGHLSRASLSTMELDVPFDTNPIYAILHEAIYCFGPGVTSNWAALRAGSQLGVYDWLLEEYPGPVALSEASRKPLFFSGR</sequence>
<reference evidence="1" key="1">
    <citation type="submission" date="2022-11" db="EMBL/GenBank/DDBJ databases">
        <authorList>
            <person name="Scott C."/>
            <person name="Bruce N."/>
        </authorList>
    </citation>
    <scope>NUCLEOTIDE SEQUENCE</scope>
</reference>
<evidence type="ECO:0008006" key="3">
    <source>
        <dbReference type="Google" id="ProtNLM"/>
    </source>
</evidence>
<gene>
    <name evidence="1" type="ORF">PPNO1_LOCUS6212</name>
</gene>
<organism evidence="1 2">
    <name type="scientific">Parascedosporium putredinis</name>
    <dbReference type="NCBI Taxonomy" id="1442378"/>
    <lineage>
        <taxon>Eukaryota</taxon>
        <taxon>Fungi</taxon>
        <taxon>Dikarya</taxon>
        <taxon>Ascomycota</taxon>
        <taxon>Pezizomycotina</taxon>
        <taxon>Sordariomycetes</taxon>
        <taxon>Hypocreomycetidae</taxon>
        <taxon>Microascales</taxon>
        <taxon>Microascaceae</taxon>
        <taxon>Parascedosporium</taxon>
    </lineage>
</organism>
<comment type="caution">
    <text evidence="1">The sequence shown here is derived from an EMBL/GenBank/DDBJ whole genome shotgun (WGS) entry which is preliminary data.</text>
</comment>
<accession>A0A9P1H4F3</accession>
<proteinExistence type="predicted"/>
<name>A0A9P1H4F3_9PEZI</name>
<dbReference type="EMBL" id="CALLCH030000015">
    <property type="protein sequence ID" value="CAI4216559.1"/>
    <property type="molecule type" value="Genomic_DNA"/>
</dbReference>
<dbReference type="AlphaFoldDB" id="A0A9P1H4F3"/>